<dbReference type="GO" id="GO:0032259">
    <property type="term" value="P:methylation"/>
    <property type="evidence" value="ECO:0007669"/>
    <property type="project" value="UniProtKB-KW"/>
</dbReference>
<dbReference type="EMBL" id="CP118224">
    <property type="protein sequence ID" value="WMC11703.1"/>
    <property type="molecule type" value="Genomic_DNA"/>
</dbReference>
<dbReference type="GO" id="GO:0008168">
    <property type="term" value="F:methyltransferase activity"/>
    <property type="evidence" value="ECO:0007669"/>
    <property type="project" value="UniProtKB-KW"/>
</dbReference>
<name>A0AA50KR28_9GAMM</name>
<dbReference type="SUPFAM" id="SSF53335">
    <property type="entry name" value="S-adenosyl-L-methionine-dependent methyltransferases"/>
    <property type="match status" value="1"/>
</dbReference>
<sequence>MSEASENPQLLQPSVLDPCCGSRMMWFDRQNPNVIFGDQRHEVITVTDRSHGKADGTRTLRIEPDVMLDFRDLPFPDGAFKLVAFDPPHLERAGPKSWLAAKYGKLSDNWREDLRLGFAECFRVLEPHGVLVFKWNETHVKLKEVLALTPEQPLFGQVSGRGGLTHWLVFMKPGRTQEAK</sequence>
<evidence type="ECO:0000313" key="2">
    <source>
        <dbReference type="Proteomes" id="UP001223802"/>
    </source>
</evidence>
<accession>A0AA50KR28</accession>
<protein>
    <submittedName>
        <fullName evidence="1">Class I SAM-dependent methyltransferase</fullName>
    </submittedName>
</protein>
<keyword evidence="1" id="KW-0489">Methyltransferase</keyword>
<dbReference type="Gene3D" id="3.40.50.150">
    <property type="entry name" value="Vaccinia Virus protein VP39"/>
    <property type="match status" value="1"/>
</dbReference>
<evidence type="ECO:0000313" key="1">
    <source>
        <dbReference type="EMBL" id="WMC11703.1"/>
    </source>
</evidence>
<dbReference type="REBASE" id="754648">
    <property type="entry name" value="M.Ope1ORF4890P"/>
</dbReference>
<dbReference type="InterPro" id="IPR029063">
    <property type="entry name" value="SAM-dependent_MTases_sf"/>
</dbReference>
<gene>
    <name evidence="1" type="ORF">PU634_04890</name>
</gene>
<dbReference type="Proteomes" id="UP001223802">
    <property type="component" value="Chromosome"/>
</dbReference>
<proteinExistence type="predicted"/>
<dbReference type="KEGG" id="ope:PU634_04890"/>
<reference evidence="1 2" key="1">
    <citation type="submission" date="2023-02" db="EMBL/GenBank/DDBJ databases">
        <title>Complete genome sequence of a novel bacterium Oceanimonas sp. NTOU-MSR1 isolated from marine coast sediment.</title>
        <authorList>
            <person name="Yang H.-T."/>
            <person name="Chen Y.-L."/>
            <person name="Ho Y.-N."/>
        </authorList>
    </citation>
    <scope>NUCLEOTIDE SEQUENCE [LARGE SCALE GENOMIC DNA]</scope>
    <source>
        <strain evidence="1 2">NTOU-MSR1</strain>
    </source>
</reference>
<keyword evidence="2" id="KW-1185">Reference proteome</keyword>
<organism evidence="1 2">
    <name type="scientific">Oceanimonas pelagia</name>
    <dbReference type="NCBI Taxonomy" id="3028314"/>
    <lineage>
        <taxon>Bacteria</taxon>
        <taxon>Pseudomonadati</taxon>
        <taxon>Pseudomonadota</taxon>
        <taxon>Gammaproteobacteria</taxon>
        <taxon>Aeromonadales</taxon>
        <taxon>Aeromonadaceae</taxon>
        <taxon>Oceanimonas</taxon>
    </lineage>
</organism>
<dbReference type="RefSeq" id="WP_306762938.1">
    <property type="nucleotide sequence ID" value="NZ_CP118224.1"/>
</dbReference>
<dbReference type="AlphaFoldDB" id="A0AA50KR28"/>
<keyword evidence="1" id="KW-0808">Transferase</keyword>